<keyword evidence="4" id="KW-1185">Reference proteome</keyword>
<evidence type="ECO:0000256" key="2">
    <source>
        <dbReference type="ARBA" id="ARBA00023134"/>
    </source>
</evidence>
<dbReference type="InterPro" id="IPR050755">
    <property type="entry name" value="TRAFAC_YlqF/YawG_RiboMat"/>
</dbReference>
<dbReference type="GO" id="GO:0005730">
    <property type="term" value="C:nucleolus"/>
    <property type="evidence" value="ECO:0007669"/>
    <property type="project" value="TreeGrafter"/>
</dbReference>
<sequence length="46" mass="5739">MLFSRFWMLHFRDPQGTRCLHLEKHLKENCKHKHMILLLNKFSLIF</sequence>
<organism evidence="3 4">
    <name type="scientific">Rubroshorea leprosula</name>
    <dbReference type="NCBI Taxonomy" id="152421"/>
    <lineage>
        <taxon>Eukaryota</taxon>
        <taxon>Viridiplantae</taxon>
        <taxon>Streptophyta</taxon>
        <taxon>Embryophyta</taxon>
        <taxon>Tracheophyta</taxon>
        <taxon>Spermatophyta</taxon>
        <taxon>Magnoliopsida</taxon>
        <taxon>eudicotyledons</taxon>
        <taxon>Gunneridae</taxon>
        <taxon>Pentapetalae</taxon>
        <taxon>rosids</taxon>
        <taxon>malvids</taxon>
        <taxon>Malvales</taxon>
        <taxon>Dipterocarpaceae</taxon>
        <taxon>Rubroshorea</taxon>
    </lineage>
</organism>
<gene>
    <name evidence="3" type="ORF">SLEP1_g49469</name>
</gene>
<dbReference type="AlphaFoldDB" id="A0AAV5LZY6"/>
<dbReference type="PANTHER" id="PTHR11089">
    <property type="entry name" value="GTP-BINDING PROTEIN-RELATED"/>
    <property type="match status" value="1"/>
</dbReference>
<name>A0AAV5LZY6_9ROSI</name>
<evidence type="ECO:0000313" key="4">
    <source>
        <dbReference type="Proteomes" id="UP001054252"/>
    </source>
</evidence>
<dbReference type="GO" id="GO:0005525">
    <property type="term" value="F:GTP binding"/>
    <property type="evidence" value="ECO:0007669"/>
    <property type="project" value="UniProtKB-KW"/>
</dbReference>
<proteinExistence type="predicted"/>
<dbReference type="Proteomes" id="UP001054252">
    <property type="component" value="Unassembled WGS sequence"/>
</dbReference>
<comment type="caution">
    <text evidence="3">The sequence shown here is derived from an EMBL/GenBank/DDBJ whole genome shotgun (WGS) entry which is preliminary data.</text>
</comment>
<keyword evidence="1" id="KW-0547">Nucleotide-binding</keyword>
<protein>
    <submittedName>
        <fullName evidence="3">Uncharacterized protein</fullName>
    </submittedName>
</protein>
<evidence type="ECO:0000313" key="3">
    <source>
        <dbReference type="EMBL" id="GKV42007.1"/>
    </source>
</evidence>
<keyword evidence="2" id="KW-0342">GTP-binding</keyword>
<dbReference type="PANTHER" id="PTHR11089:SF9">
    <property type="entry name" value="NUCLEOLAR GTP-BINDING PROTEIN 2"/>
    <property type="match status" value="1"/>
</dbReference>
<evidence type="ECO:0000256" key="1">
    <source>
        <dbReference type="ARBA" id="ARBA00022741"/>
    </source>
</evidence>
<reference evidence="3 4" key="1">
    <citation type="journal article" date="2021" name="Commun. Biol.">
        <title>The genome of Shorea leprosula (Dipterocarpaceae) highlights the ecological relevance of drought in aseasonal tropical rainforests.</title>
        <authorList>
            <person name="Ng K.K.S."/>
            <person name="Kobayashi M.J."/>
            <person name="Fawcett J.A."/>
            <person name="Hatakeyama M."/>
            <person name="Paape T."/>
            <person name="Ng C.H."/>
            <person name="Ang C.C."/>
            <person name="Tnah L.H."/>
            <person name="Lee C.T."/>
            <person name="Nishiyama T."/>
            <person name="Sese J."/>
            <person name="O'Brien M.J."/>
            <person name="Copetti D."/>
            <person name="Mohd Noor M.I."/>
            <person name="Ong R.C."/>
            <person name="Putra M."/>
            <person name="Sireger I.Z."/>
            <person name="Indrioko S."/>
            <person name="Kosugi Y."/>
            <person name="Izuno A."/>
            <person name="Isagi Y."/>
            <person name="Lee S.L."/>
            <person name="Shimizu K.K."/>
        </authorList>
    </citation>
    <scope>NUCLEOTIDE SEQUENCE [LARGE SCALE GENOMIC DNA]</scope>
    <source>
        <strain evidence="3">214</strain>
    </source>
</reference>
<dbReference type="EMBL" id="BPVZ01000155">
    <property type="protein sequence ID" value="GKV42007.1"/>
    <property type="molecule type" value="Genomic_DNA"/>
</dbReference>
<accession>A0AAV5LZY6</accession>